<dbReference type="Proteomes" id="UP000288291">
    <property type="component" value="Unassembled WGS sequence"/>
</dbReference>
<dbReference type="RefSeq" id="WP_103662137.1">
    <property type="nucleotide sequence ID" value="NZ_ML136891.1"/>
</dbReference>
<comment type="caution">
    <text evidence="1">The sequence shown here is derived from an EMBL/GenBank/DDBJ whole genome shotgun (WGS) entry which is preliminary data.</text>
</comment>
<dbReference type="SFLD" id="SFLDG01129">
    <property type="entry name" value="C1.5:_HAD__Beta-PGM__Phosphata"/>
    <property type="match status" value="1"/>
</dbReference>
<gene>
    <name evidence="1" type="ORF">EJK17_08405</name>
</gene>
<name>A0A437SU08_9LACO</name>
<proteinExistence type="predicted"/>
<sequence length="225" mass="25595">MRVQGISDDIKGIIFDLDGLLVNSEELYWQANIQAAEEANLPIPRDSYLKLAGASVKEMEAFYHKYFKTTVERDKFIKRTDDLVWQWTDEGKLKLRPGVQAALDKFQELDLPLAIASSNYEDVLEHALWATGIRNYFAFHLSYLDVQKGHIKSKPAPDIYLAAAKKMALPKKNLLVFEDSPTGVQAAKNADIKVVMIPDILTPSAQDRKRATMICKNFFEFLKKI</sequence>
<dbReference type="EMBL" id="RXIA01000023">
    <property type="protein sequence ID" value="RVU70317.1"/>
    <property type="molecule type" value="Genomic_DNA"/>
</dbReference>
<dbReference type="Pfam" id="PF13419">
    <property type="entry name" value="HAD_2"/>
    <property type="match status" value="1"/>
</dbReference>
<organism evidence="1 2">
    <name type="scientific">Lactobacillus xujianguonis</name>
    <dbReference type="NCBI Taxonomy" id="2495899"/>
    <lineage>
        <taxon>Bacteria</taxon>
        <taxon>Bacillati</taxon>
        <taxon>Bacillota</taxon>
        <taxon>Bacilli</taxon>
        <taxon>Lactobacillales</taxon>
        <taxon>Lactobacillaceae</taxon>
        <taxon>Lactobacillus</taxon>
    </lineage>
</organism>
<dbReference type="AlphaFoldDB" id="A0A437SU08"/>
<evidence type="ECO:0000313" key="1">
    <source>
        <dbReference type="EMBL" id="RVU70317.1"/>
    </source>
</evidence>
<dbReference type="SUPFAM" id="SSF56784">
    <property type="entry name" value="HAD-like"/>
    <property type="match status" value="1"/>
</dbReference>
<accession>A0A437SU08</accession>
<dbReference type="NCBIfam" id="TIGR01509">
    <property type="entry name" value="HAD-SF-IA-v3"/>
    <property type="match status" value="1"/>
</dbReference>
<dbReference type="InterPro" id="IPR023214">
    <property type="entry name" value="HAD_sf"/>
</dbReference>
<dbReference type="CDD" id="cd07505">
    <property type="entry name" value="HAD_BPGM-like"/>
    <property type="match status" value="1"/>
</dbReference>
<dbReference type="InterPro" id="IPR023198">
    <property type="entry name" value="PGP-like_dom2"/>
</dbReference>
<evidence type="ECO:0000313" key="2">
    <source>
        <dbReference type="Proteomes" id="UP000288291"/>
    </source>
</evidence>
<dbReference type="SFLD" id="SFLDS00003">
    <property type="entry name" value="Haloacid_Dehalogenase"/>
    <property type="match status" value="1"/>
</dbReference>
<dbReference type="Gene3D" id="3.40.50.1000">
    <property type="entry name" value="HAD superfamily/HAD-like"/>
    <property type="match status" value="1"/>
</dbReference>
<dbReference type="Gene3D" id="1.10.150.240">
    <property type="entry name" value="Putative phosphatase, domain 2"/>
    <property type="match status" value="1"/>
</dbReference>
<dbReference type="InterPro" id="IPR006439">
    <property type="entry name" value="HAD-SF_hydro_IA"/>
</dbReference>
<dbReference type="InterPro" id="IPR036412">
    <property type="entry name" value="HAD-like_sf"/>
</dbReference>
<reference evidence="1 2" key="1">
    <citation type="submission" date="2018-12" db="EMBL/GenBank/DDBJ databases">
        <authorList>
            <person name="Meng J."/>
        </authorList>
    </citation>
    <scope>NUCLEOTIDE SEQUENCE [LARGE SCALE GENOMIC DNA]</scope>
    <source>
        <strain evidence="1 2">HT111-2</strain>
    </source>
</reference>
<protein>
    <submittedName>
        <fullName evidence="1">HAD family phosphatase</fullName>
    </submittedName>
</protein>
<dbReference type="InterPro" id="IPR041492">
    <property type="entry name" value="HAD_2"/>
</dbReference>
<keyword evidence="2" id="KW-1185">Reference proteome</keyword>
<dbReference type="PANTHER" id="PTHR18901">
    <property type="entry name" value="2-DEOXYGLUCOSE-6-PHOSPHATE PHOSPHATASE 2"/>
    <property type="match status" value="1"/>
</dbReference>
<dbReference type="PANTHER" id="PTHR18901:SF38">
    <property type="entry name" value="PSEUDOURIDINE-5'-PHOSPHATASE"/>
    <property type="match status" value="1"/>
</dbReference>